<reference evidence="1" key="1">
    <citation type="journal article" date="2014" name="Genome Biol. Evol.">
        <title>Pangenome evidence for extensive interdomain horizontal transfer affecting lineage core and shell genes in uncultured planktonic thaumarchaeota and euryarchaeota.</title>
        <authorList>
            <person name="Deschamps P."/>
            <person name="Zivanovic Y."/>
            <person name="Moreira D."/>
            <person name="Rodriguez-Valera F."/>
            <person name="Lopez-Garcia P."/>
        </authorList>
    </citation>
    <scope>NUCLEOTIDE SEQUENCE</scope>
</reference>
<sequence>MLSPMMVLAGFTIVLGIYPDIFLSKIMPYMQGVLGG</sequence>
<dbReference type="EMBL" id="KF900840">
    <property type="protein sequence ID" value="AIF08734.1"/>
    <property type="molecule type" value="Genomic_DNA"/>
</dbReference>
<organism evidence="1">
    <name type="scientific">uncultured marine thaumarchaeote KM3_32_A02</name>
    <dbReference type="NCBI Taxonomy" id="1456122"/>
    <lineage>
        <taxon>Archaea</taxon>
        <taxon>Nitrososphaerota</taxon>
        <taxon>environmental samples</taxon>
    </lineage>
</organism>
<accession>A0A075GY37</accession>
<evidence type="ECO:0000313" key="1">
    <source>
        <dbReference type="EMBL" id="AIF08734.1"/>
    </source>
</evidence>
<name>A0A075GY37_9ARCH</name>
<protein>
    <submittedName>
        <fullName evidence="1">Uncharacterized protein</fullName>
    </submittedName>
</protein>
<proteinExistence type="predicted"/>
<dbReference type="AlphaFoldDB" id="A0A075GY37"/>